<protein>
    <submittedName>
        <fullName evidence="4">Coiled-coil domain-containing protein 158</fullName>
    </submittedName>
</protein>
<dbReference type="PANTHER" id="PTHR47615:SF1">
    <property type="entry name" value="COILED-COIL DOMAIN-CONTAINING PROTEIN 158"/>
    <property type="match status" value="1"/>
</dbReference>
<reference evidence="4" key="1">
    <citation type="submission" date="2025-08" db="UniProtKB">
        <authorList>
            <consortium name="RefSeq"/>
        </authorList>
    </citation>
    <scope>IDENTIFICATION</scope>
</reference>
<organism evidence="3 4">
    <name type="scientific">Stegastes partitus</name>
    <name type="common">bicolor damselfish</name>
    <dbReference type="NCBI Taxonomy" id="144197"/>
    <lineage>
        <taxon>Eukaryota</taxon>
        <taxon>Metazoa</taxon>
        <taxon>Chordata</taxon>
        <taxon>Craniata</taxon>
        <taxon>Vertebrata</taxon>
        <taxon>Euteleostomi</taxon>
        <taxon>Actinopterygii</taxon>
        <taxon>Neopterygii</taxon>
        <taxon>Teleostei</taxon>
        <taxon>Neoteleostei</taxon>
        <taxon>Acanthomorphata</taxon>
        <taxon>Ovalentaria</taxon>
        <taxon>Pomacentridae</taxon>
        <taxon>Stegastes</taxon>
    </lineage>
</organism>
<dbReference type="GeneID" id="103375791"/>
<dbReference type="RefSeq" id="XP_008304332.1">
    <property type="nucleotide sequence ID" value="XM_008306110.1"/>
</dbReference>
<feature type="region of interest" description="Disordered" evidence="2">
    <location>
        <begin position="854"/>
        <end position="892"/>
    </location>
</feature>
<feature type="compositionally biased region" description="Polar residues" evidence="2">
    <location>
        <begin position="804"/>
        <end position="832"/>
    </location>
</feature>
<proteinExistence type="predicted"/>
<dbReference type="Pfam" id="PF15921">
    <property type="entry name" value="CCDC158"/>
    <property type="match status" value="2"/>
</dbReference>
<dbReference type="InterPro" id="IPR031809">
    <property type="entry name" value="CCDC158"/>
</dbReference>
<feature type="compositionally biased region" description="Acidic residues" evidence="2">
    <location>
        <begin position="294"/>
        <end position="304"/>
    </location>
</feature>
<dbReference type="Proteomes" id="UP000694891">
    <property type="component" value="Unplaced"/>
</dbReference>
<feature type="coiled-coil region" evidence="1">
    <location>
        <begin position="55"/>
        <end position="82"/>
    </location>
</feature>
<feature type="region of interest" description="Disordered" evidence="2">
    <location>
        <begin position="570"/>
        <end position="597"/>
    </location>
</feature>
<keyword evidence="1" id="KW-0175">Coiled coil</keyword>
<feature type="compositionally biased region" description="Polar residues" evidence="2">
    <location>
        <begin position="275"/>
        <end position="292"/>
    </location>
</feature>
<keyword evidence="3" id="KW-1185">Reference proteome</keyword>
<accession>A0A9Y4NVH6</accession>
<name>A0A9Y4NVH6_9TELE</name>
<evidence type="ECO:0000256" key="1">
    <source>
        <dbReference type="SAM" id="Coils"/>
    </source>
</evidence>
<feature type="coiled-coil region" evidence="1">
    <location>
        <begin position="409"/>
        <end position="510"/>
    </location>
</feature>
<feature type="region of interest" description="Disordered" evidence="2">
    <location>
        <begin position="804"/>
        <end position="842"/>
    </location>
</feature>
<evidence type="ECO:0000256" key="2">
    <source>
        <dbReference type="SAM" id="MobiDB-lite"/>
    </source>
</evidence>
<dbReference type="AlphaFoldDB" id="A0A9Y4NVH6"/>
<feature type="region of interest" description="Disordered" evidence="2">
    <location>
        <begin position="1"/>
        <end position="36"/>
    </location>
</feature>
<gene>
    <name evidence="4" type="primary">LOC103375791</name>
</gene>
<evidence type="ECO:0000313" key="3">
    <source>
        <dbReference type="Proteomes" id="UP000694891"/>
    </source>
</evidence>
<dbReference type="PANTHER" id="PTHR47615">
    <property type="entry name" value="COILED-COIL DOMAIN-CONTAINING PROTEIN 158"/>
    <property type="match status" value="1"/>
</dbReference>
<feature type="region of interest" description="Disordered" evidence="2">
    <location>
        <begin position="270"/>
        <end position="305"/>
    </location>
</feature>
<sequence length="968" mass="110451">MWSEFRPSEPQTGGFSFQKGAEVSVSPAKDTQLAEDAAAETHSSCFRLTFNSLTLDELSEELDRRTKETQRLQEEVENATRMALERFGCTNGIIASSGLNCLNQKFNISDNSTGDSRLVSTHQQAATLDGLQGLNQKVTRKDISSDGKEVLERAVDDCLHQLSGLQLNKTHNQPEQDTVSPEESIVNLQTELREVQMEKNALSDLRLQDSRKHVDQMEKMLCMLEERQSIKRSGDQKPQETEDEALALNRKIETLEQAVKEMYNPLYEKPCEHNSGINSESANSPKQRSLSAEVNEDLSDETNEPLETRWLSEDQLEVEEHTGLNTQERVEALITSLGQEVAVLTEKLSSSRHSGVSLSIKVELLRKLAERQTSLQRRQISELESALSHHKQKVCCLEQQLTEAQLFNVQREKDRHQELQKQLDQLQRYCEQQQCEVLEEVKVLRGQLEVAREQLHKAGEEKTCLEAQEGRKSQELLFSQRETQQHLARLAEAQSRCRTLQAEQDTLRLKLDDREKMIDALRLQMESSIQMTVQHRHTVDSVQQENSLLSNQLNQHKLEIQQLRAELDQHQSKQAAVEHEKRRLQASEAEQSQRVREQTLEKRQLTNQMELQRMQLLGLTEEHKELQRLHRCKNEEHEGVVLQLKTQLREAHDELDQIRSNLRTLAGADGHGLQVALDMQKEVTARREQVDSMQARIQHLEESMEKLHREKHHQNLESQRQLQELTLVKEEKKQLANELEALRSKDQHLRGQIGELEAILHKMSESFANCQDFIQLQEQEFFRLKLQHALDLKELQGQNLHTALNVSPDLNSPTPSAHTAPASSQHASNTQIKPKDRQESPACELRSLVKGLRGAISENHRPHTDTSAAGGSFHRRRSAPERVHRATFGSDGVEDVKAESRLRRKTCSSEPRFLKTAEPNGKTVNNCFSESHVVSNPAAATRYTSSLQLLALGRRSPVYSLLTSDPTS</sequence>
<evidence type="ECO:0000313" key="4">
    <source>
        <dbReference type="RefSeq" id="XP_008304332.1"/>
    </source>
</evidence>